<protein>
    <submittedName>
        <fullName evidence="1">Uncharacterized protein</fullName>
    </submittedName>
</protein>
<organism evidence="1">
    <name type="scientific">bioreactor metagenome</name>
    <dbReference type="NCBI Taxonomy" id="1076179"/>
    <lineage>
        <taxon>unclassified sequences</taxon>
        <taxon>metagenomes</taxon>
        <taxon>ecological metagenomes</taxon>
    </lineage>
</organism>
<gene>
    <name evidence="1" type="ORF">SDC9_143276</name>
</gene>
<reference evidence="1" key="1">
    <citation type="submission" date="2019-08" db="EMBL/GenBank/DDBJ databases">
        <authorList>
            <person name="Kucharzyk K."/>
            <person name="Murdoch R.W."/>
            <person name="Higgins S."/>
            <person name="Loffler F."/>
        </authorList>
    </citation>
    <scope>NUCLEOTIDE SEQUENCE</scope>
</reference>
<accession>A0A645E3J7</accession>
<sequence>MSFCISVLSIMKAKFMRTISLFVSISAVIPTLNVTLPPSYMKEIMLLLSMQKMMSVIRFSRQESSLTSINHTAVPTPVRQASGKASG</sequence>
<comment type="caution">
    <text evidence="1">The sequence shown here is derived from an EMBL/GenBank/DDBJ whole genome shotgun (WGS) entry which is preliminary data.</text>
</comment>
<proteinExistence type="predicted"/>
<dbReference type="EMBL" id="VSSQ01042526">
    <property type="protein sequence ID" value="MPM96119.1"/>
    <property type="molecule type" value="Genomic_DNA"/>
</dbReference>
<name>A0A645E3J7_9ZZZZ</name>
<dbReference type="AlphaFoldDB" id="A0A645E3J7"/>
<evidence type="ECO:0000313" key="1">
    <source>
        <dbReference type="EMBL" id="MPM96119.1"/>
    </source>
</evidence>